<accession>A0A2W1JXD6</accession>
<keyword evidence="2" id="KW-1185">Reference proteome</keyword>
<keyword evidence="1" id="KW-0418">Kinase</keyword>
<dbReference type="Gene3D" id="3.40.50.300">
    <property type="entry name" value="P-loop containing nucleotide triphosphate hydrolases"/>
    <property type="match status" value="1"/>
</dbReference>
<evidence type="ECO:0000313" key="2">
    <source>
        <dbReference type="Proteomes" id="UP000248857"/>
    </source>
</evidence>
<sequence>MNMSTPMVESLHSLVSGQSLSSVQRSQLATQMLSDPDWAVAFGVTPETVEDVIDVRSQLLPNLYPKVQQYWQDCQIQTPCIDLLWQFWLPLAQRLIQTHQQLNRPLIQGILGMQGAGKSTLTAMLCLILQQLGYTSLTLSIDDLYKTYADRQQLQQQDPRLIWRGPPGTHDIDIGIEILDRLRFAQAVDIPRFDKSAHNGQGDRSGFESAQPADIVLFEGWFTGLFPLPDSAFEDPPAPINTPEDLTFAQEMNQALNDYSPLWERLDSLIVLQLADYQLSKRWRINAERVAIATGKTGMDKTEVEQFVDYFWKALHPKLFIPALIQKPQAVDLVIEINAEHLPRKIYSGITT</sequence>
<proteinExistence type="predicted"/>
<dbReference type="Proteomes" id="UP000248857">
    <property type="component" value="Unassembled WGS sequence"/>
</dbReference>
<evidence type="ECO:0000313" key="1">
    <source>
        <dbReference type="EMBL" id="PZD72997.1"/>
    </source>
</evidence>
<reference evidence="1 2" key="1">
    <citation type="journal article" date="2018" name="Sci. Rep.">
        <title>A novel species of the marine cyanobacterium Acaryochloris with a unique pigment content and lifestyle.</title>
        <authorList>
            <person name="Partensky F."/>
            <person name="Six C."/>
            <person name="Ratin M."/>
            <person name="Garczarek L."/>
            <person name="Vaulot D."/>
            <person name="Probert I."/>
            <person name="Calteau A."/>
            <person name="Gourvil P."/>
            <person name="Marie D."/>
            <person name="Grebert T."/>
            <person name="Bouchier C."/>
            <person name="Le Panse S."/>
            <person name="Gachenot M."/>
            <person name="Rodriguez F."/>
            <person name="Garrido J.L."/>
        </authorList>
    </citation>
    <scope>NUCLEOTIDE SEQUENCE [LARGE SCALE GENOMIC DNA]</scope>
    <source>
        <strain evidence="1 2">RCC1774</strain>
    </source>
</reference>
<dbReference type="SUPFAM" id="SSF52540">
    <property type="entry name" value="P-loop containing nucleoside triphosphate hydrolases"/>
    <property type="match status" value="1"/>
</dbReference>
<organism evidence="1 2">
    <name type="scientific">Acaryochloris thomasi RCC1774</name>
    <dbReference type="NCBI Taxonomy" id="1764569"/>
    <lineage>
        <taxon>Bacteria</taxon>
        <taxon>Bacillati</taxon>
        <taxon>Cyanobacteriota</taxon>
        <taxon>Cyanophyceae</taxon>
        <taxon>Acaryochloridales</taxon>
        <taxon>Acaryochloridaceae</taxon>
        <taxon>Acaryochloris</taxon>
        <taxon>Acaryochloris thomasi</taxon>
    </lineage>
</organism>
<keyword evidence="1" id="KW-0808">Transferase</keyword>
<protein>
    <submittedName>
        <fullName evidence="1">Uridine kinase</fullName>
        <ecNumber evidence="1">2.7.1.48</ecNumber>
    </submittedName>
</protein>
<dbReference type="EMBL" id="PQWO01000007">
    <property type="protein sequence ID" value="PZD72997.1"/>
    <property type="molecule type" value="Genomic_DNA"/>
</dbReference>
<name>A0A2W1JXD6_9CYAN</name>
<gene>
    <name evidence="1" type="primary">udk_1</name>
    <name evidence="1" type="ORF">C1752_02758</name>
</gene>
<dbReference type="GO" id="GO:0004849">
    <property type="term" value="F:uridine kinase activity"/>
    <property type="evidence" value="ECO:0007669"/>
    <property type="project" value="UniProtKB-EC"/>
</dbReference>
<comment type="caution">
    <text evidence="1">The sequence shown here is derived from an EMBL/GenBank/DDBJ whole genome shotgun (WGS) entry which is preliminary data.</text>
</comment>
<dbReference type="PANTHER" id="PTHR10285">
    <property type="entry name" value="URIDINE KINASE"/>
    <property type="match status" value="1"/>
</dbReference>
<dbReference type="AlphaFoldDB" id="A0A2W1JXD6"/>
<dbReference type="RefSeq" id="WP_233501581.1">
    <property type="nucleotide sequence ID" value="NZ_CAWNWM010000007.1"/>
</dbReference>
<dbReference type="InterPro" id="IPR027417">
    <property type="entry name" value="P-loop_NTPase"/>
</dbReference>
<dbReference type="EC" id="2.7.1.48" evidence="1"/>